<keyword evidence="3" id="KW-1185">Reference proteome</keyword>
<dbReference type="AlphaFoldDB" id="A0A6A5YIG7"/>
<dbReference type="PROSITE" id="PS50181">
    <property type="entry name" value="FBOX"/>
    <property type="match status" value="1"/>
</dbReference>
<sequence length="141" mass="15838">MASDQARTIERLSREGLNHTILLKHCPLDQGKLLLQTSDTGLGALDLLPVELLHEAIGYLDVKSIFTLRRINRKAMTVVEGQLMFRKIMTHASDVFRGALSLEVAHKITLPNLLTKLCQQTCDNEDCVQLAPYIDLLAMQR</sequence>
<dbReference type="Pfam" id="PF00646">
    <property type="entry name" value="F-box"/>
    <property type="match status" value="1"/>
</dbReference>
<organism evidence="2 3">
    <name type="scientific">Lophiotrema nucula</name>
    <dbReference type="NCBI Taxonomy" id="690887"/>
    <lineage>
        <taxon>Eukaryota</taxon>
        <taxon>Fungi</taxon>
        <taxon>Dikarya</taxon>
        <taxon>Ascomycota</taxon>
        <taxon>Pezizomycotina</taxon>
        <taxon>Dothideomycetes</taxon>
        <taxon>Pleosporomycetidae</taxon>
        <taxon>Pleosporales</taxon>
        <taxon>Lophiotremataceae</taxon>
        <taxon>Lophiotrema</taxon>
    </lineage>
</organism>
<gene>
    <name evidence="2" type="ORF">BDV96DRAFT_508642</name>
</gene>
<dbReference type="Proteomes" id="UP000799770">
    <property type="component" value="Unassembled WGS sequence"/>
</dbReference>
<dbReference type="OrthoDB" id="2687876at2759"/>
<evidence type="ECO:0000313" key="2">
    <source>
        <dbReference type="EMBL" id="KAF2105928.1"/>
    </source>
</evidence>
<dbReference type="EMBL" id="ML977369">
    <property type="protein sequence ID" value="KAF2105928.1"/>
    <property type="molecule type" value="Genomic_DNA"/>
</dbReference>
<dbReference type="InterPro" id="IPR001810">
    <property type="entry name" value="F-box_dom"/>
</dbReference>
<evidence type="ECO:0000259" key="1">
    <source>
        <dbReference type="PROSITE" id="PS50181"/>
    </source>
</evidence>
<protein>
    <recommendedName>
        <fullName evidence="1">F-box domain-containing protein</fullName>
    </recommendedName>
</protein>
<evidence type="ECO:0000313" key="3">
    <source>
        <dbReference type="Proteomes" id="UP000799770"/>
    </source>
</evidence>
<reference evidence="2" key="1">
    <citation type="journal article" date="2020" name="Stud. Mycol.">
        <title>101 Dothideomycetes genomes: a test case for predicting lifestyles and emergence of pathogens.</title>
        <authorList>
            <person name="Haridas S."/>
            <person name="Albert R."/>
            <person name="Binder M."/>
            <person name="Bloem J."/>
            <person name="Labutti K."/>
            <person name="Salamov A."/>
            <person name="Andreopoulos B."/>
            <person name="Baker S."/>
            <person name="Barry K."/>
            <person name="Bills G."/>
            <person name="Bluhm B."/>
            <person name="Cannon C."/>
            <person name="Castanera R."/>
            <person name="Culley D."/>
            <person name="Daum C."/>
            <person name="Ezra D."/>
            <person name="Gonzalez J."/>
            <person name="Henrissat B."/>
            <person name="Kuo A."/>
            <person name="Liang C."/>
            <person name="Lipzen A."/>
            <person name="Lutzoni F."/>
            <person name="Magnuson J."/>
            <person name="Mondo S."/>
            <person name="Nolan M."/>
            <person name="Ohm R."/>
            <person name="Pangilinan J."/>
            <person name="Park H.-J."/>
            <person name="Ramirez L."/>
            <person name="Alfaro M."/>
            <person name="Sun H."/>
            <person name="Tritt A."/>
            <person name="Yoshinaga Y."/>
            <person name="Zwiers L.-H."/>
            <person name="Turgeon B."/>
            <person name="Goodwin S."/>
            <person name="Spatafora J."/>
            <person name="Crous P."/>
            <person name="Grigoriev I."/>
        </authorList>
    </citation>
    <scope>NUCLEOTIDE SEQUENCE</scope>
    <source>
        <strain evidence="2">CBS 627.86</strain>
    </source>
</reference>
<feature type="non-terminal residue" evidence="2">
    <location>
        <position position="141"/>
    </location>
</feature>
<feature type="domain" description="F-box" evidence="1">
    <location>
        <begin position="42"/>
        <end position="88"/>
    </location>
</feature>
<accession>A0A6A5YIG7</accession>
<dbReference type="InterPro" id="IPR036047">
    <property type="entry name" value="F-box-like_dom_sf"/>
</dbReference>
<dbReference type="SUPFAM" id="SSF81383">
    <property type="entry name" value="F-box domain"/>
    <property type="match status" value="1"/>
</dbReference>
<proteinExistence type="predicted"/>
<name>A0A6A5YIG7_9PLEO</name>